<proteinExistence type="predicted"/>
<organism evidence="7 8">
    <name type="scientific">Virgibacillus pantothenticus</name>
    <dbReference type="NCBI Taxonomy" id="1473"/>
    <lineage>
        <taxon>Bacteria</taxon>
        <taxon>Bacillati</taxon>
        <taxon>Bacillota</taxon>
        <taxon>Bacilli</taxon>
        <taxon>Bacillales</taxon>
        <taxon>Bacillaceae</taxon>
        <taxon>Virgibacillus</taxon>
    </lineage>
</organism>
<evidence type="ECO:0000256" key="4">
    <source>
        <dbReference type="ARBA" id="ARBA00023163"/>
    </source>
</evidence>
<gene>
    <name evidence="7" type="ORF">AFK71_06315</name>
</gene>
<dbReference type="InterPro" id="IPR036388">
    <property type="entry name" value="WH-like_DNA-bd_sf"/>
</dbReference>
<dbReference type="InterPro" id="IPR002178">
    <property type="entry name" value="PTS_EIIA_type-2_dom"/>
</dbReference>
<dbReference type="PROSITE" id="PS51372">
    <property type="entry name" value="PRD_2"/>
    <property type="match status" value="1"/>
</dbReference>
<dbReference type="SUPFAM" id="SSF63520">
    <property type="entry name" value="PTS-regulatory domain, PRD"/>
    <property type="match status" value="1"/>
</dbReference>
<dbReference type="EMBL" id="LGTO01000005">
    <property type="protein sequence ID" value="KNE21285.1"/>
    <property type="molecule type" value="Genomic_DNA"/>
</dbReference>
<keyword evidence="8" id="KW-1185">Reference proteome</keyword>
<feature type="domain" description="PRD" evidence="6">
    <location>
        <begin position="291"/>
        <end position="398"/>
    </location>
</feature>
<dbReference type="AlphaFoldDB" id="A0A0L0QRM1"/>
<evidence type="ECO:0000256" key="3">
    <source>
        <dbReference type="ARBA" id="ARBA00023159"/>
    </source>
</evidence>
<dbReference type="GO" id="GO:0006355">
    <property type="term" value="P:regulation of DNA-templated transcription"/>
    <property type="evidence" value="ECO:0007669"/>
    <property type="project" value="InterPro"/>
</dbReference>
<dbReference type="PROSITE" id="PS51094">
    <property type="entry name" value="PTS_EIIA_TYPE_2"/>
    <property type="match status" value="1"/>
</dbReference>
<keyword evidence="1" id="KW-0677">Repeat</keyword>
<dbReference type="InterPro" id="IPR016152">
    <property type="entry name" value="PTrfase/Anion_transptr"/>
</dbReference>
<evidence type="ECO:0000256" key="2">
    <source>
        <dbReference type="ARBA" id="ARBA00023015"/>
    </source>
</evidence>
<dbReference type="InterPro" id="IPR007737">
    <property type="entry name" value="Mga_HTH"/>
</dbReference>
<evidence type="ECO:0000313" key="8">
    <source>
        <dbReference type="Proteomes" id="UP000036780"/>
    </source>
</evidence>
<dbReference type="Proteomes" id="UP000036780">
    <property type="component" value="Unassembled WGS sequence"/>
</dbReference>
<dbReference type="SUPFAM" id="SSF46785">
    <property type="entry name" value="Winged helix' DNA-binding domain"/>
    <property type="match status" value="1"/>
</dbReference>
<dbReference type="PATRIC" id="fig|1473.5.peg.4271"/>
<dbReference type="InterPro" id="IPR013196">
    <property type="entry name" value="HTH_11"/>
</dbReference>
<dbReference type="Pfam" id="PF08279">
    <property type="entry name" value="HTH_11"/>
    <property type="match status" value="1"/>
</dbReference>
<dbReference type="PANTHER" id="PTHR30185">
    <property type="entry name" value="CRYPTIC BETA-GLUCOSIDE BGL OPERON ANTITERMINATOR"/>
    <property type="match status" value="1"/>
</dbReference>
<dbReference type="Pfam" id="PF00359">
    <property type="entry name" value="PTS_EIIA_2"/>
    <property type="match status" value="1"/>
</dbReference>
<dbReference type="Gene3D" id="1.10.1790.10">
    <property type="entry name" value="PRD domain"/>
    <property type="match status" value="1"/>
</dbReference>
<feature type="domain" description="PTS EIIA type-2" evidence="5">
    <location>
        <begin position="498"/>
        <end position="641"/>
    </location>
</feature>
<keyword evidence="3" id="KW-0010">Activator</keyword>
<evidence type="ECO:0000259" key="5">
    <source>
        <dbReference type="PROSITE" id="PS51094"/>
    </source>
</evidence>
<dbReference type="Gene3D" id="1.10.10.10">
    <property type="entry name" value="Winged helix-like DNA-binding domain superfamily/Winged helix DNA-binding domain"/>
    <property type="match status" value="1"/>
</dbReference>
<dbReference type="InterPro" id="IPR036390">
    <property type="entry name" value="WH_DNA-bd_sf"/>
</dbReference>
<keyword evidence="2" id="KW-0805">Transcription regulation</keyword>
<dbReference type="PANTHER" id="PTHR30185:SF12">
    <property type="entry name" value="TRANSCRIPTIONAL REGULATOR MANR"/>
    <property type="match status" value="1"/>
</dbReference>
<name>A0A0L0QRM1_VIRPA</name>
<sequence>MFTDRQKEIIELIIKNPNGIFGAKLADKLNVSTRTVRNDIASINKALNVEACRILSSNKKGYYLLPKDMESITAFLNPVTNVQHQGYRNQEQRLYTILGKVLFQEEQDCFDLADELYVSEQTVFKDISKLKHLLETKYKIGSIAIVHNQIHFTAVEEEVRYLLFKMLKELILSDKPDYLTDVSFLVNGHFDEKELELLKIKMKNYLASQKLVVDDKSFEMMVGAIYLTVIRNRSGYTIHSDAQSFFNRDVSSLLQELIKSGVDIKEKDKTSLNRFFWSLKIPSSSASIEENISITALTILNEFRREVLDKYSIDLKESVETMENLKVHIEYMLRRLDTNYELSNPIISDIKKRYPFAYEVAMLVVHIVYRYQKKYLADDEISYIAIYIEIFLRKNNIRLKTVVISDTSMGINDIIQNWLANNFRNHIDVTACLPLIALERYAENHQVDLIIATNILNIEQTIPCHVIERIPERSDYYSLTNTIHKIKNSNRYEKLILRMFSKEFVEIYEDAQLTFEELIEDMAQKLKQYHRINDLEGYVKDVIQREENYPTTIGKHFMIPHPLSSFANKTTVHVAVLKKPLYHNGEKIKMVFLLAIENKMDDDVSTLFQFIQQLALDKDSISSLLEVDGKEAFLKKIIALSTSFFNKHYIE</sequence>
<dbReference type="InterPro" id="IPR050661">
    <property type="entry name" value="BglG_antiterminators"/>
</dbReference>
<accession>A0A0L0QRM1</accession>
<dbReference type="InterPro" id="IPR011608">
    <property type="entry name" value="PRD"/>
</dbReference>
<dbReference type="Pfam" id="PF05043">
    <property type="entry name" value="Mga"/>
    <property type="match status" value="1"/>
</dbReference>
<dbReference type="InterPro" id="IPR036634">
    <property type="entry name" value="PRD_sf"/>
</dbReference>
<evidence type="ECO:0000313" key="7">
    <source>
        <dbReference type="EMBL" id="KNE21285.1"/>
    </source>
</evidence>
<dbReference type="SUPFAM" id="SSF55804">
    <property type="entry name" value="Phoshotransferase/anion transport protein"/>
    <property type="match status" value="1"/>
</dbReference>
<reference evidence="8" key="1">
    <citation type="submission" date="2015-07" db="EMBL/GenBank/DDBJ databases">
        <title>Fjat-10053 dsm26.</title>
        <authorList>
            <person name="Liu B."/>
            <person name="Wang J."/>
            <person name="Zhu Y."/>
            <person name="Liu G."/>
            <person name="Chen Q."/>
            <person name="Chen Z."/>
            <person name="Lan J."/>
            <person name="Che J."/>
            <person name="Ge C."/>
            <person name="Shi H."/>
            <person name="Pan Z."/>
            <person name="Liu X."/>
        </authorList>
    </citation>
    <scope>NUCLEOTIDE SEQUENCE [LARGE SCALE GENOMIC DNA]</scope>
    <source>
        <strain evidence="8">DSM 26</strain>
    </source>
</reference>
<keyword evidence="4" id="KW-0804">Transcription</keyword>
<dbReference type="Pfam" id="PF00874">
    <property type="entry name" value="PRD"/>
    <property type="match status" value="1"/>
</dbReference>
<evidence type="ECO:0000256" key="1">
    <source>
        <dbReference type="ARBA" id="ARBA00022737"/>
    </source>
</evidence>
<protein>
    <submittedName>
        <fullName evidence="7">Uncharacterized protein</fullName>
    </submittedName>
</protein>
<evidence type="ECO:0000259" key="6">
    <source>
        <dbReference type="PROSITE" id="PS51372"/>
    </source>
</evidence>
<dbReference type="Gene3D" id="3.40.930.10">
    <property type="entry name" value="Mannitol-specific EII, Chain A"/>
    <property type="match status" value="1"/>
</dbReference>
<comment type="caution">
    <text evidence="7">The sequence shown here is derived from an EMBL/GenBank/DDBJ whole genome shotgun (WGS) entry which is preliminary data.</text>
</comment>